<evidence type="ECO:0000313" key="2">
    <source>
        <dbReference type="Proteomes" id="UP000007800"/>
    </source>
</evidence>
<dbReference type="Proteomes" id="UP000007800">
    <property type="component" value="Unassembled WGS sequence"/>
</dbReference>
<sequence length="105" mass="11909">MVAFKRKVKIPVVTVRGICEASLRDALRPTKLEMDSAKSQSLSSMGLQYERNIIEMKMLGVWITRSGSRKKYIIQRVDKAKKVGFALARYARKTFGVKLSCIVDL</sequence>
<name>C5KVV7_PERM5</name>
<keyword evidence="2" id="KW-1185">Reference proteome</keyword>
<dbReference type="AlphaFoldDB" id="C5KVV7"/>
<organism evidence="2">
    <name type="scientific">Perkinsus marinus (strain ATCC 50983 / TXsc)</name>
    <dbReference type="NCBI Taxonomy" id="423536"/>
    <lineage>
        <taxon>Eukaryota</taxon>
        <taxon>Sar</taxon>
        <taxon>Alveolata</taxon>
        <taxon>Perkinsozoa</taxon>
        <taxon>Perkinsea</taxon>
        <taxon>Perkinsida</taxon>
        <taxon>Perkinsidae</taxon>
        <taxon>Perkinsus</taxon>
    </lineage>
</organism>
<dbReference type="InParanoid" id="C5KVV7"/>
<evidence type="ECO:0000313" key="1">
    <source>
        <dbReference type="EMBL" id="EER11384.1"/>
    </source>
</evidence>
<proteinExistence type="predicted"/>
<dbReference type="GeneID" id="9046721"/>
<accession>C5KVV7</accession>
<reference evidence="1 2" key="1">
    <citation type="submission" date="2008-07" db="EMBL/GenBank/DDBJ databases">
        <authorList>
            <person name="El-Sayed N."/>
            <person name="Caler E."/>
            <person name="Inman J."/>
            <person name="Amedeo P."/>
            <person name="Hass B."/>
            <person name="Wortman J."/>
        </authorList>
    </citation>
    <scope>NUCLEOTIDE SEQUENCE [LARGE SCALE GENOMIC DNA]</scope>
    <source>
        <strain evidence="2">ATCC 50983 / TXsc</strain>
    </source>
</reference>
<dbReference type="EMBL" id="GG676741">
    <property type="protein sequence ID" value="EER11384.1"/>
    <property type="molecule type" value="Genomic_DNA"/>
</dbReference>
<protein>
    <submittedName>
        <fullName evidence="1">Uncharacterized protein</fullName>
    </submittedName>
</protein>
<dbReference type="RefSeq" id="XP_002779589.1">
    <property type="nucleotide sequence ID" value="XM_002779543.1"/>
</dbReference>
<gene>
    <name evidence="1" type="ORF">Pmar_PMAR019353</name>
</gene>